<feature type="transmembrane region" description="Helical" evidence="1">
    <location>
        <begin position="171"/>
        <end position="191"/>
    </location>
</feature>
<proteinExistence type="predicted"/>
<accession>A0A5N6YZJ8</accession>
<dbReference type="EMBL" id="ML739269">
    <property type="protein sequence ID" value="KAE8349839.1"/>
    <property type="molecule type" value="Genomic_DNA"/>
</dbReference>
<feature type="transmembrane region" description="Helical" evidence="1">
    <location>
        <begin position="70"/>
        <end position="94"/>
    </location>
</feature>
<dbReference type="Pfam" id="PF11374">
    <property type="entry name" value="DUF3176"/>
    <property type="match status" value="1"/>
</dbReference>
<keyword evidence="1" id="KW-1133">Transmembrane helix</keyword>
<organism evidence="2 3">
    <name type="scientific">Aspergillus coremiiformis</name>
    <dbReference type="NCBI Taxonomy" id="138285"/>
    <lineage>
        <taxon>Eukaryota</taxon>
        <taxon>Fungi</taxon>
        <taxon>Dikarya</taxon>
        <taxon>Ascomycota</taxon>
        <taxon>Pezizomycotina</taxon>
        <taxon>Eurotiomycetes</taxon>
        <taxon>Eurotiomycetidae</taxon>
        <taxon>Eurotiales</taxon>
        <taxon>Aspergillaceae</taxon>
        <taxon>Aspergillus</taxon>
        <taxon>Aspergillus subgen. Circumdati</taxon>
    </lineage>
</organism>
<protein>
    <submittedName>
        <fullName evidence="2">Uncharacterized protein</fullName>
    </submittedName>
</protein>
<dbReference type="PANTHER" id="PTHR35394:SF5">
    <property type="entry name" value="DUF3176 DOMAIN-CONTAINING PROTEIN"/>
    <property type="match status" value="1"/>
</dbReference>
<name>A0A5N6YZJ8_9EURO</name>
<evidence type="ECO:0000313" key="3">
    <source>
        <dbReference type="Proteomes" id="UP000327118"/>
    </source>
</evidence>
<dbReference type="Proteomes" id="UP000327118">
    <property type="component" value="Unassembled WGS sequence"/>
</dbReference>
<dbReference type="OrthoDB" id="5376804at2759"/>
<feature type="transmembrane region" description="Helical" evidence="1">
    <location>
        <begin position="106"/>
        <end position="132"/>
    </location>
</feature>
<feature type="transmembrane region" description="Helical" evidence="1">
    <location>
        <begin position="549"/>
        <end position="572"/>
    </location>
</feature>
<reference evidence="3" key="1">
    <citation type="submission" date="2019-04" db="EMBL/GenBank/DDBJ databases">
        <title>Friends and foes A comparative genomics studyof 23 Aspergillus species from section Flavi.</title>
        <authorList>
            <consortium name="DOE Joint Genome Institute"/>
            <person name="Kjaerbolling I."/>
            <person name="Vesth T."/>
            <person name="Frisvad J.C."/>
            <person name="Nybo J.L."/>
            <person name="Theobald S."/>
            <person name="Kildgaard S."/>
            <person name="Isbrandt T."/>
            <person name="Kuo A."/>
            <person name="Sato A."/>
            <person name="Lyhne E.K."/>
            <person name="Kogle M.E."/>
            <person name="Wiebenga A."/>
            <person name="Kun R.S."/>
            <person name="Lubbers R.J."/>
            <person name="Makela M.R."/>
            <person name="Barry K."/>
            <person name="Chovatia M."/>
            <person name="Clum A."/>
            <person name="Daum C."/>
            <person name="Haridas S."/>
            <person name="He G."/>
            <person name="LaButti K."/>
            <person name="Lipzen A."/>
            <person name="Mondo S."/>
            <person name="Riley R."/>
            <person name="Salamov A."/>
            <person name="Simmons B.A."/>
            <person name="Magnuson J.K."/>
            <person name="Henrissat B."/>
            <person name="Mortensen U.H."/>
            <person name="Larsen T.O."/>
            <person name="Devries R.P."/>
            <person name="Grigoriev I.V."/>
            <person name="Machida M."/>
            <person name="Baker S.E."/>
            <person name="Andersen M.R."/>
        </authorList>
    </citation>
    <scope>NUCLEOTIDE SEQUENCE [LARGE SCALE GENOMIC DNA]</scope>
    <source>
        <strain evidence="3">CBS 553.77</strain>
    </source>
</reference>
<keyword evidence="1" id="KW-0472">Membrane</keyword>
<evidence type="ECO:0000256" key="1">
    <source>
        <dbReference type="SAM" id="Phobius"/>
    </source>
</evidence>
<keyword evidence="3" id="KW-1185">Reference proteome</keyword>
<dbReference type="InterPro" id="IPR021514">
    <property type="entry name" value="DUF3176"/>
</dbReference>
<evidence type="ECO:0000313" key="2">
    <source>
        <dbReference type="EMBL" id="KAE8349839.1"/>
    </source>
</evidence>
<keyword evidence="1" id="KW-0812">Transmembrane</keyword>
<dbReference type="PANTHER" id="PTHR35394">
    <property type="entry name" value="DUF3176 DOMAIN-CONTAINING PROTEIN"/>
    <property type="match status" value="1"/>
</dbReference>
<dbReference type="AlphaFoldDB" id="A0A5N6YZJ8"/>
<sequence length="633" mass="69957">MVSLDPFDGQTQGIRKERTADNRYNVWKETVHVQEDLQEVDVALLPRTSSAEPNLKQTAPRKQFLSFDTWSWEILSVIFSILCFIAILVILFIYDGRASPALPHGIRLNTVVSVLATGSKSVLIFIVSAAIGQLKWIWFRKRNQLFDIQLFDDASRGPWGSLILLFKRRTWSLVSLGALVTVLATAFDPFMQQVLSYPMRQVQTPSEMAAVQQCSGYSANAGDDFTMRRAVNAGYWTSDFAMNPVCESGDCTWPDFKSVGFCSRCEDITSTATLQGCTDVPFDPNINTTQYTRCEVILPQGTAGNVPITVTVLPSGHYAMGVPNDAIWTVNSLGNVAHHKATYGGIENPLYVLAHANLDLPTTSDVNSHPEKGLRINKVTQCAISLCARNYRISVRRGTPLINVTSTDYGKVVPSSDTSEEMCWLSGAPSLKPVRENPANHTQFAVCNATDLRASIAPATLIGKFYYQWTFSPAEFRSPGALPWSLTSVGKTADDKVTVADDFHNVLNTTLDTVMQNIAASLTKHGRDGSSDIVHGTVSVSEVYVAVNWRWVSLPLAILLLTVLFFVLTLLADKKNGRGLWKSSVLPVLYHGLDGRALSDVDEYATISYMEEYARAMEVELQLSDSNRRLILK</sequence>
<gene>
    <name evidence="2" type="ORF">BDV28DRAFT_52780</name>
</gene>